<organism evidence="2 3">
    <name type="scientific">Chryseobacterium metallicongregator</name>
    <dbReference type="NCBI Taxonomy" id="3073042"/>
    <lineage>
        <taxon>Bacteria</taxon>
        <taxon>Pseudomonadati</taxon>
        <taxon>Bacteroidota</taxon>
        <taxon>Flavobacteriia</taxon>
        <taxon>Flavobacteriales</taxon>
        <taxon>Weeksellaceae</taxon>
        <taxon>Chryseobacterium group</taxon>
        <taxon>Chryseobacterium</taxon>
    </lineage>
</organism>
<dbReference type="Pfam" id="PF04738">
    <property type="entry name" value="Lant_dehydr_N"/>
    <property type="match status" value="1"/>
</dbReference>
<evidence type="ECO:0000259" key="1">
    <source>
        <dbReference type="Pfam" id="PF04738"/>
    </source>
</evidence>
<dbReference type="InterPro" id="IPR006827">
    <property type="entry name" value="Lant_deHydtase_N"/>
</dbReference>
<dbReference type="RefSeq" id="WP_309521868.1">
    <property type="nucleotide sequence ID" value="NZ_JAVIXS010000004.1"/>
</dbReference>
<gene>
    <name evidence="2" type="ORF">REB14_07210</name>
</gene>
<proteinExistence type="predicted"/>
<evidence type="ECO:0000313" key="3">
    <source>
        <dbReference type="Proteomes" id="UP001260959"/>
    </source>
</evidence>
<dbReference type="Proteomes" id="UP001260959">
    <property type="component" value="Unassembled WGS sequence"/>
</dbReference>
<comment type="caution">
    <text evidence="2">The sequence shown here is derived from an EMBL/GenBank/DDBJ whole genome shotgun (WGS) entry which is preliminary data.</text>
</comment>
<reference evidence="2 3" key="1">
    <citation type="submission" date="2023-08" db="EMBL/GenBank/DDBJ databases">
        <authorList>
            <person name="Maltman C."/>
        </authorList>
    </citation>
    <scope>NUCLEOTIDE SEQUENCE [LARGE SCALE GENOMIC DNA]</scope>
    <source>
        <strain evidence="2 3">ES2</strain>
    </source>
</reference>
<keyword evidence="3" id="KW-1185">Reference proteome</keyword>
<dbReference type="EMBL" id="JAVIXS010000004">
    <property type="protein sequence ID" value="MDR4951955.1"/>
    <property type="molecule type" value="Genomic_DNA"/>
</dbReference>
<protein>
    <submittedName>
        <fullName evidence="2">Lantibiotic dehydratase family protein</fullName>
    </submittedName>
</protein>
<sequence>MSRFPYHFFNEYIVRTPLFSQKSFQEQLSQDEISDGKLKEIFNNPVFREAIYLASSHLYEEFDKWLSSEKPLSSKEFHKLKNTLIKYYSRMSTRCTPFGLFSGIGLGEFSLEASKFSDNTTGCELPTDQLVRDTRLDMHFLVSLAQYFTQLPIVKNKLLFFPNNSIYKIGRRIRYIEYQYTGGKREYIISSAPISVELQQIINFSKQGKTISEISRILINEEITEDDAREFIEELIDNQVLVSELEPNVSGTDFLNTIITVLNRLEIKNETDILVSLKDNLEKLDLNIGNPTILYDEIRDLIQSFAMEYEQKYLFQTDLYNTSPFYLSQSWKKELKTGISFLNKITLTQKENQFSRFKKAFVEKFDTQEMPLLYVLDTEIGIGYKQNVSSKGIHPYIEDLALPTLQEKQNKKIEFTPIQIILNEKLQEALLDNQYSIELTDTDFEDFQENWDNMPDTTSIMAEIISENNQEKIFLNASSGSSAGTLLGRFCSEKSEVQNLLKNIAKKEEELRPDEILAEIIHLPEARIGNIIRRPTLRAYEIPYLAQSLLPQENQISTEDLYISLKNDEIILRSKKLNKRVIPYLTNAHNYYTNTLPVYHFLSDLHTQNIKPGLYFNWGDLEYIYTFLPRVEYHNIILSKARWKITEKDIFLLDQLKLNKKDFLQELRNWRNKRKIPDWIQWSKFDNTLTMALENYDMAKLFIETVKSQKSIVIEEFLYNENDHFRREFIFPVYKAVEEKNK</sequence>
<evidence type="ECO:0000313" key="2">
    <source>
        <dbReference type="EMBL" id="MDR4951955.1"/>
    </source>
</evidence>
<accession>A0ABU1E2Y3</accession>
<feature type="domain" description="Lantibiotic dehydratase N-terminal" evidence="1">
    <location>
        <begin position="44"/>
        <end position="700"/>
    </location>
</feature>
<name>A0ABU1E2Y3_9FLAO</name>